<dbReference type="GeneID" id="14550613"/>
<protein>
    <recommendedName>
        <fullName evidence="9">DNA-directed RNA polymerase subunit Rpo3</fullName>
        <ecNumber evidence="9">2.7.7.6</ecNumber>
    </recommendedName>
    <alternativeName>
        <fullName evidence="9">DNA-directed RNA polymerase subunit D</fullName>
    </alternativeName>
</protein>
<comment type="cofactor">
    <cofactor evidence="9">
        <name>[3Fe-4S] cluster</name>
        <dbReference type="ChEBI" id="CHEBI:21137"/>
    </cofactor>
    <text evidence="9">Binds 1 [3Fe-4S] cluster.</text>
</comment>
<keyword evidence="4 9" id="KW-0408">Iron</keyword>
<dbReference type="Pfam" id="PF01193">
    <property type="entry name" value="RNA_pol_L"/>
    <property type="match status" value="1"/>
</dbReference>
<dbReference type="GO" id="GO:0005737">
    <property type="term" value="C:cytoplasm"/>
    <property type="evidence" value="ECO:0007669"/>
    <property type="project" value="UniProtKB-SubCell"/>
</dbReference>
<dbReference type="GO" id="GO:0006351">
    <property type="term" value="P:DNA-templated transcription"/>
    <property type="evidence" value="ECO:0007669"/>
    <property type="project" value="UniProtKB-UniRule"/>
</dbReference>
<evidence type="ECO:0000313" key="14">
    <source>
        <dbReference type="Proteomes" id="UP000065473"/>
    </source>
</evidence>
<evidence type="ECO:0000313" key="12">
    <source>
        <dbReference type="EMBL" id="ALU32245.1"/>
    </source>
</evidence>
<comment type="catalytic activity">
    <reaction evidence="9">
        <text>RNA(n) + a ribonucleoside 5'-triphosphate = RNA(n+1) + diphosphate</text>
        <dbReference type="Rhea" id="RHEA:21248"/>
        <dbReference type="Rhea" id="RHEA-COMP:14527"/>
        <dbReference type="Rhea" id="RHEA-COMP:17342"/>
        <dbReference type="ChEBI" id="CHEBI:33019"/>
        <dbReference type="ChEBI" id="CHEBI:61557"/>
        <dbReference type="ChEBI" id="CHEBI:140395"/>
        <dbReference type="EC" id="2.7.7.6"/>
    </reaction>
</comment>
<dbReference type="CDD" id="cd07030">
    <property type="entry name" value="RNAP_D"/>
    <property type="match status" value="1"/>
</dbReference>
<feature type="domain" description="DNA-directed RNA polymerase RpoA/D/Rpb3-type" evidence="10">
    <location>
        <begin position="12"/>
        <end position="259"/>
    </location>
</feature>
<dbReference type="GO" id="GO:0046872">
    <property type="term" value="F:metal ion binding"/>
    <property type="evidence" value="ECO:0007669"/>
    <property type="project" value="UniProtKB-KW"/>
</dbReference>
<evidence type="ECO:0000256" key="7">
    <source>
        <dbReference type="ARBA" id="ARBA00023291"/>
    </source>
</evidence>
<dbReference type="HAMAP" id="MF_00320">
    <property type="entry name" value="RNApol_arch_Rpo3"/>
    <property type="match status" value="1"/>
</dbReference>
<dbReference type="PANTHER" id="PTHR11800:SF2">
    <property type="entry name" value="DNA-DIRECTED RNA POLYMERASE II SUBUNIT RPB3"/>
    <property type="match status" value="1"/>
</dbReference>
<comment type="subcellular location">
    <subcellularLocation>
        <location evidence="9">Cytoplasm</location>
    </subcellularLocation>
</comment>
<dbReference type="Gene3D" id="2.170.120.12">
    <property type="entry name" value="DNA-directed RNA polymerase, insert domain"/>
    <property type="match status" value="1"/>
</dbReference>
<feature type="binding site" evidence="9">
    <location>
        <position position="206"/>
    </location>
    <ligand>
        <name>[3Fe-4S] cluster</name>
        <dbReference type="ChEBI" id="CHEBI:21137"/>
    </ligand>
</feature>
<dbReference type="Gene3D" id="3.30.1360.10">
    <property type="entry name" value="RNA polymerase, RBP11-like subunit"/>
    <property type="match status" value="1"/>
</dbReference>
<dbReference type="NCBIfam" id="NF001988">
    <property type="entry name" value="PRK00783.1"/>
    <property type="match status" value="1"/>
</dbReference>
<dbReference type="OrthoDB" id="84933at2157"/>
<comment type="subunit">
    <text evidence="9">Part of the RNA polymerase complex.</text>
</comment>
<dbReference type="OMA" id="KKKCRAF"/>
<evidence type="ECO:0000256" key="9">
    <source>
        <dbReference type="HAMAP-Rule" id="MF_00320"/>
    </source>
</evidence>
<comment type="function">
    <text evidence="9">DNA-dependent RNA polymerase (RNAP) catalyzes the transcription of DNA into RNA using the four ribonucleoside triphosphates as substrates.</text>
</comment>
<dbReference type="EMBL" id="CP013694">
    <property type="protein sequence ID" value="ALU29515.1"/>
    <property type="molecule type" value="Genomic_DNA"/>
</dbReference>
<dbReference type="GO" id="GO:0000428">
    <property type="term" value="C:DNA-directed RNA polymerase complex"/>
    <property type="evidence" value="ECO:0007669"/>
    <property type="project" value="UniProtKB-KW"/>
</dbReference>
<evidence type="ECO:0000256" key="2">
    <source>
        <dbReference type="ARBA" id="ARBA00022695"/>
    </source>
</evidence>
<name>A0A0U3FGQ5_9CREN</name>
<feature type="binding site" evidence="9">
    <location>
        <position position="203"/>
    </location>
    <ligand>
        <name>[3Fe-4S] cluster</name>
        <dbReference type="ChEBI" id="CHEBI:21137"/>
    </ligand>
</feature>
<keyword evidence="9" id="KW-0808">Transferase</keyword>
<evidence type="ECO:0000256" key="1">
    <source>
        <dbReference type="ARBA" id="ARBA00022478"/>
    </source>
</evidence>
<evidence type="ECO:0000259" key="10">
    <source>
        <dbReference type="SMART" id="SM00662"/>
    </source>
</evidence>
<dbReference type="InterPro" id="IPR011263">
    <property type="entry name" value="DNA-dir_RNA_pol_RpoA/D/Rpb3"/>
</dbReference>
<dbReference type="GO" id="GO:0003677">
    <property type="term" value="F:DNA binding"/>
    <property type="evidence" value="ECO:0007669"/>
    <property type="project" value="UniProtKB-UniRule"/>
</dbReference>
<dbReference type="AlphaFoldDB" id="A0A0U3FGQ5"/>
<dbReference type="Proteomes" id="UP000065473">
    <property type="component" value="Chromosome"/>
</dbReference>
<dbReference type="EMBL" id="CP013695">
    <property type="protein sequence ID" value="ALU32245.1"/>
    <property type="molecule type" value="Genomic_DNA"/>
</dbReference>
<dbReference type="Proteomes" id="UP000060043">
    <property type="component" value="Chromosome"/>
</dbReference>
<dbReference type="EC" id="2.7.7.6" evidence="9"/>
<evidence type="ECO:0000256" key="8">
    <source>
        <dbReference type="ARBA" id="ARBA00025804"/>
    </source>
</evidence>
<dbReference type="PaxDb" id="1435377-SUSAZ_00395"/>
<feature type="binding site" evidence="9">
    <location>
        <position position="209"/>
    </location>
    <ligand>
        <name>[3Fe-4S] cluster</name>
        <dbReference type="ChEBI" id="CHEBI:21137"/>
    </ligand>
</feature>
<proteinExistence type="inferred from homology"/>
<keyword evidence="9" id="KW-0963">Cytoplasm</keyword>
<keyword evidence="1 9" id="KW-0240">DNA-directed RNA polymerase</keyword>
<dbReference type="PANTHER" id="PTHR11800">
    <property type="entry name" value="DNA-DIRECTED RNA POLYMERASE"/>
    <property type="match status" value="1"/>
</dbReference>
<dbReference type="GO" id="GO:0046983">
    <property type="term" value="F:protein dimerization activity"/>
    <property type="evidence" value="ECO:0007669"/>
    <property type="project" value="InterPro"/>
</dbReference>
<sequence length="264" mass="29823">MPISLIERNGLRLRLVLENYPLEFVNSIRRASILYVPVMAVDEVYFIENNSPLYDEILAHRLALVPFVSDEALEHYRPPEECAECKENCDGCYNRVYLDVEAKDQPLMIYSRDLKSEDQMITPVSGAIPIVLLGSKQKISLEARLRLGYGKEHIKYSPVSVSIVRYYPKVTVLGNCEKAVEVCPEGVFAMENNKLVVKNELSCILCEECLKYCAGSVSIESVENKFILEIESVGSLKPERILIEASKSLLRKLSELKSKLEAGK</sequence>
<reference evidence="13 14" key="1">
    <citation type="submission" date="2015-12" db="EMBL/GenBank/DDBJ databases">
        <title>A stable core within a dynamic pangenome in Sulfolobus acidocaldarius.</title>
        <authorList>
            <person name="Anderson R."/>
            <person name="Kouris A."/>
            <person name="Seward C."/>
            <person name="Campbell K."/>
            <person name="Whitaker R."/>
        </authorList>
    </citation>
    <scope>NUCLEOTIDE SEQUENCE [LARGE SCALE GENOMIC DNA]</scope>
    <source>
        <strain evidence="11 14">GG12-C01-09</strain>
        <strain evidence="12 13">NG05B_CO5_07</strain>
    </source>
</reference>
<dbReference type="Gene3D" id="3.30.70.20">
    <property type="match status" value="1"/>
</dbReference>
<evidence type="ECO:0000256" key="5">
    <source>
        <dbReference type="ARBA" id="ARBA00023014"/>
    </source>
</evidence>
<dbReference type="InterPro" id="IPR011262">
    <property type="entry name" value="DNA-dir_RNA_pol_insert"/>
</dbReference>
<dbReference type="SMART" id="SM00662">
    <property type="entry name" value="RPOLD"/>
    <property type="match status" value="1"/>
</dbReference>
<dbReference type="InterPro" id="IPR001514">
    <property type="entry name" value="DNA-dir_RNA_pol_30-40kDasu_CS"/>
</dbReference>
<keyword evidence="3 9" id="KW-0479">Metal-binding</keyword>
<keyword evidence="7 9" id="KW-0003">3Fe-4S</keyword>
<keyword evidence="5 9" id="KW-0411">Iron-sulfur</keyword>
<dbReference type="GO" id="GO:0051538">
    <property type="term" value="F:3 iron, 4 sulfur cluster binding"/>
    <property type="evidence" value="ECO:0007669"/>
    <property type="project" value="UniProtKB-KW"/>
</dbReference>
<organism evidence="11 14">
    <name type="scientific">Sulfolobus acidocaldarius</name>
    <dbReference type="NCBI Taxonomy" id="2285"/>
    <lineage>
        <taxon>Archaea</taxon>
        <taxon>Thermoproteota</taxon>
        <taxon>Thermoprotei</taxon>
        <taxon>Sulfolobales</taxon>
        <taxon>Sulfolobaceae</taxon>
        <taxon>Sulfolobus</taxon>
    </lineage>
</organism>
<comment type="similarity">
    <text evidence="8 9">Belongs to the archaeal Rpo3/eukaryotic RPB3 RNA polymerase subunit family.</text>
</comment>
<evidence type="ECO:0000256" key="4">
    <source>
        <dbReference type="ARBA" id="ARBA00023004"/>
    </source>
</evidence>
<accession>A0A0U3FGQ5</accession>
<evidence type="ECO:0000313" key="11">
    <source>
        <dbReference type="EMBL" id="ALU29515.1"/>
    </source>
</evidence>
<gene>
    <name evidence="9" type="primary">rpo3</name>
    <name evidence="9" type="synonym">rpoD</name>
    <name evidence="11" type="ORF">ATY89_05855</name>
    <name evidence="12" type="ORF">ATZ20_08880</name>
</gene>
<dbReference type="InterPro" id="IPR022842">
    <property type="entry name" value="RNAP_Rpo3/Rpb3/RPAC1"/>
</dbReference>
<evidence type="ECO:0000256" key="6">
    <source>
        <dbReference type="ARBA" id="ARBA00023163"/>
    </source>
</evidence>
<dbReference type="SUPFAM" id="SSF55257">
    <property type="entry name" value="RBP11-like subunits of RNA polymerase"/>
    <property type="match status" value="1"/>
</dbReference>
<evidence type="ECO:0000313" key="13">
    <source>
        <dbReference type="Proteomes" id="UP000060043"/>
    </source>
</evidence>
<dbReference type="InterPro" id="IPR050518">
    <property type="entry name" value="Rpo3/RPB3_RNA_Pol_subunit"/>
</dbReference>
<dbReference type="SMR" id="A0A0U3FGQ5"/>
<dbReference type="RefSeq" id="WP_011277011.1">
    <property type="nucleotide sequence ID" value="NZ_BHWZ01000001.1"/>
</dbReference>
<keyword evidence="6 9" id="KW-0804">Transcription</keyword>
<dbReference type="SUPFAM" id="SSF56553">
    <property type="entry name" value="Insert subdomain of RNA polymerase alpha subunit"/>
    <property type="match status" value="1"/>
</dbReference>
<dbReference type="STRING" id="1435377.SUSAZ_00395"/>
<evidence type="ECO:0000256" key="3">
    <source>
        <dbReference type="ARBA" id="ARBA00022723"/>
    </source>
</evidence>
<dbReference type="InterPro" id="IPR036603">
    <property type="entry name" value="RBP11-like"/>
</dbReference>
<dbReference type="GO" id="GO:0003899">
    <property type="term" value="F:DNA-directed RNA polymerase activity"/>
    <property type="evidence" value="ECO:0007669"/>
    <property type="project" value="UniProtKB-UniRule"/>
</dbReference>
<dbReference type="PROSITE" id="PS00446">
    <property type="entry name" value="RNA_POL_D_30KD"/>
    <property type="match status" value="1"/>
</dbReference>
<dbReference type="Pfam" id="PF01000">
    <property type="entry name" value="RNA_pol_A_bac"/>
    <property type="match status" value="1"/>
</dbReference>
<dbReference type="InterPro" id="IPR036643">
    <property type="entry name" value="RNApol_insert_sf"/>
</dbReference>
<keyword evidence="2 9" id="KW-0548">Nucleotidyltransferase</keyword>